<organism evidence="1 2">
    <name type="scientific">Aspergillus pseudotamarii</name>
    <dbReference type="NCBI Taxonomy" id="132259"/>
    <lineage>
        <taxon>Eukaryota</taxon>
        <taxon>Fungi</taxon>
        <taxon>Dikarya</taxon>
        <taxon>Ascomycota</taxon>
        <taxon>Pezizomycotina</taxon>
        <taxon>Eurotiomycetes</taxon>
        <taxon>Eurotiomycetidae</taxon>
        <taxon>Eurotiales</taxon>
        <taxon>Aspergillaceae</taxon>
        <taxon>Aspergillus</taxon>
        <taxon>Aspergillus subgen. Circumdati</taxon>
    </lineage>
</organism>
<accession>A0A5N6SH54</accession>
<name>A0A5N6SH54_ASPPS</name>
<reference evidence="1 2" key="1">
    <citation type="submission" date="2019-04" db="EMBL/GenBank/DDBJ databases">
        <title>Friends and foes A comparative genomics study of 23 Aspergillus species from section Flavi.</title>
        <authorList>
            <consortium name="DOE Joint Genome Institute"/>
            <person name="Kjaerbolling I."/>
            <person name="Vesth T."/>
            <person name="Frisvad J.C."/>
            <person name="Nybo J.L."/>
            <person name="Theobald S."/>
            <person name="Kildgaard S."/>
            <person name="Isbrandt T."/>
            <person name="Kuo A."/>
            <person name="Sato A."/>
            <person name="Lyhne E.K."/>
            <person name="Kogle M.E."/>
            <person name="Wiebenga A."/>
            <person name="Kun R.S."/>
            <person name="Lubbers R.J."/>
            <person name="Makela M.R."/>
            <person name="Barry K."/>
            <person name="Chovatia M."/>
            <person name="Clum A."/>
            <person name="Daum C."/>
            <person name="Haridas S."/>
            <person name="He G."/>
            <person name="LaButti K."/>
            <person name="Lipzen A."/>
            <person name="Mondo S."/>
            <person name="Riley R."/>
            <person name="Salamov A."/>
            <person name="Simmons B.A."/>
            <person name="Magnuson J.K."/>
            <person name="Henrissat B."/>
            <person name="Mortensen U.H."/>
            <person name="Larsen T.O."/>
            <person name="Devries R.P."/>
            <person name="Grigoriev I.V."/>
            <person name="Machida M."/>
            <person name="Baker S.E."/>
            <person name="Andersen M.R."/>
        </authorList>
    </citation>
    <scope>NUCLEOTIDE SEQUENCE [LARGE SCALE GENOMIC DNA]</scope>
    <source>
        <strain evidence="1 2">CBS 117625</strain>
    </source>
</reference>
<gene>
    <name evidence="1" type="ORF">BDV38DRAFT_274676</name>
</gene>
<evidence type="ECO:0000313" key="1">
    <source>
        <dbReference type="EMBL" id="KAE8133001.1"/>
    </source>
</evidence>
<sequence>MIQRETRHPDVAQFVQISGAQYRCLRPPGYHELGMHHYYCDGLQVFLRHSQDESHEEWMKTIEYAVHRLSHIEQGPDTLIIVRGRPVIVAFGMNVKLFYYTYHYEEAPLCFRAFCDKEDIEIKWDALTGEYITMGRLTREVENTE</sequence>
<dbReference type="RefSeq" id="XP_031909064.1">
    <property type="nucleotide sequence ID" value="XM_032057880.1"/>
</dbReference>
<proteinExistence type="predicted"/>
<keyword evidence="2" id="KW-1185">Reference proteome</keyword>
<dbReference type="OrthoDB" id="4473412at2759"/>
<dbReference type="GeneID" id="43642090"/>
<evidence type="ECO:0000313" key="2">
    <source>
        <dbReference type="Proteomes" id="UP000325672"/>
    </source>
</evidence>
<dbReference type="AlphaFoldDB" id="A0A5N6SH54"/>
<dbReference type="EMBL" id="ML743623">
    <property type="protein sequence ID" value="KAE8133001.1"/>
    <property type="molecule type" value="Genomic_DNA"/>
</dbReference>
<dbReference type="Proteomes" id="UP000325672">
    <property type="component" value="Unassembled WGS sequence"/>
</dbReference>
<protein>
    <submittedName>
        <fullName evidence="1">Uncharacterized protein</fullName>
    </submittedName>
</protein>